<evidence type="ECO:0000256" key="2">
    <source>
        <dbReference type="ARBA" id="ARBA00022692"/>
    </source>
</evidence>
<dbReference type="Pfam" id="PF01925">
    <property type="entry name" value="TauE"/>
    <property type="match status" value="1"/>
</dbReference>
<name>A0ABU1WZT1_SPHXE</name>
<comment type="caution">
    <text evidence="6">The sequence shown here is derived from an EMBL/GenBank/DDBJ whole genome shotgun (WGS) entry which is preliminary data.</text>
</comment>
<comment type="subcellular location">
    <subcellularLocation>
        <location evidence="5">Cell membrane</location>
        <topology evidence="5">Multi-pass membrane protein</topology>
    </subcellularLocation>
    <subcellularLocation>
        <location evidence="1">Membrane</location>
        <topology evidence="1">Multi-pass membrane protein</topology>
    </subcellularLocation>
</comment>
<feature type="transmembrane region" description="Helical" evidence="5">
    <location>
        <begin position="78"/>
        <end position="98"/>
    </location>
</feature>
<keyword evidence="3 5" id="KW-1133">Transmembrane helix</keyword>
<feature type="transmembrane region" description="Helical" evidence="5">
    <location>
        <begin position="104"/>
        <end position="121"/>
    </location>
</feature>
<sequence>MMPGSGGQLIEHILITIALGIVAALYAAVGQAGATGYLAVMGLAGLNPAIMKPTALALNIVVAAIGTWQYWRADRFSWATFYPFGVLGFPFSLIGGAINLPGHIYYPIVGTILLLASFQTARSAFAKRDVEITHRPPPFIPALLTGAGIGFVSGVTGTGGGIFLAPILLMTGWVEIRRAAAVTAAYNLLNSAAALAGTYTTLNTLPSALPLWMLVAGIAAIVGSALGSRYLPERGLRLLLAAILLASGTKLVLS</sequence>
<feature type="transmembrane region" description="Helical" evidence="5">
    <location>
        <begin position="49"/>
        <end position="71"/>
    </location>
</feature>
<accession>A0ABU1WZT1</accession>
<keyword evidence="5" id="KW-1003">Cell membrane</keyword>
<proteinExistence type="inferred from homology"/>
<organism evidence="6 7">
    <name type="scientific">Sphingobium xenophagum</name>
    <dbReference type="NCBI Taxonomy" id="121428"/>
    <lineage>
        <taxon>Bacteria</taxon>
        <taxon>Pseudomonadati</taxon>
        <taxon>Pseudomonadota</taxon>
        <taxon>Alphaproteobacteria</taxon>
        <taxon>Sphingomonadales</taxon>
        <taxon>Sphingomonadaceae</taxon>
        <taxon>Sphingobium</taxon>
    </lineage>
</organism>
<dbReference type="InterPro" id="IPR002781">
    <property type="entry name" value="TM_pro_TauE-like"/>
</dbReference>
<dbReference type="PANTHER" id="PTHR43701:SF5">
    <property type="entry name" value="MEMBRANE TRANSPORTER PROTEIN-RELATED"/>
    <property type="match status" value="1"/>
</dbReference>
<reference evidence="6 7" key="1">
    <citation type="submission" date="2023-07" db="EMBL/GenBank/DDBJ databases">
        <title>Sorghum-associated microbial communities from plants grown in Nebraska, USA.</title>
        <authorList>
            <person name="Schachtman D."/>
        </authorList>
    </citation>
    <scope>NUCLEOTIDE SEQUENCE [LARGE SCALE GENOMIC DNA]</scope>
    <source>
        <strain evidence="6 7">4256</strain>
    </source>
</reference>
<dbReference type="RefSeq" id="WP_310223448.1">
    <property type="nucleotide sequence ID" value="NZ_JAVDWV010000006.1"/>
</dbReference>
<keyword evidence="7" id="KW-1185">Reference proteome</keyword>
<dbReference type="InterPro" id="IPR051598">
    <property type="entry name" value="TSUP/Inactive_protease-like"/>
</dbReference>
<feature type="transmembrane region" description="Helical" evidence="5">
    <location>
        <begin position="12"/>
        <end position="29"/>
    </location>
</feature>
<dbReference type="PANTHER" id="PTHR43701">
    <property type="entry name" value="MEMBRANE TRANSPORTER PROTEIN MJ0441-RELATED"/>
    <property type="match status" value="1"/>
</dbReference>
<keyword evidence="4 5" id="KW-0472">Membrane</keyword>
<evidence type="ECO:0000313" key="6">
    <source>
        <dbReference type="EMBL" id="MDR7154830.1"/>
    </source>
</evidence>
<protein>
    <recommendedName>
        <fullName evidence="5">Probable membrane transporter protein</fullName>
    </recommendedName>
</protein>
<comment type="similarity">
    <text evidence="5">Belongs to the 4-toluene sulfonate uptake permease (TSUP) (TC 2.A.102) family.</text>
</comment>
<dbReference type="Proteomes" id="UP001267638">
    <property type="component" value="Unassembled WGS sequence"/>
</dbReference>
<evidence type="ECO:0000313" key="7">
    <source>
        <dbReference type="Proteomes" id="UP001267638"/>
    </source>
</evidence>
<dbReference type="EMBL" id="JAVDWV010000006">
    <property type="protein sequence ID" value="MDR7154830.1"/>
    <property type="molecule type" value="Genomic_DNA"/>
</dbReference>
<keyword evidence="2 5" id="KW-0812">Transmembrane</keyword>
<feature type="transmembrane region" description="Helical" evidence="5">
    <location>
        <begin position="209"/>
        <end position="228"/>
    </location>
</feature>
<evidence type="ECO:0000256" key="1">
    <source>
        <dbReference type="ARBA" id="ARBA00004141"/>
    </source>
</evidence>
<evidence type="ECO:0000256" key="5">
    <source>
        <dbReference type="RuleBase" id="RU363041"/>
    </source>
</evidence>
<evidence type="ECO:0000256" key="3">
    <source>
        <dbReference type="ARBA" id="ARBA00022989"/>
    </source>
</evidence>
<evidence type="ECO:0000256" key="4">
    <source>
        <dbReference type="ARBA" id="ARBA00023136"/>
    </source>
</evidence>
<gene>
    <name evidence="6" type="ORF">J2W40_001645</name>
</gene>
<feature type="transmembrane region" description="Helical" evidence="5">
    <location>
        <begin position="142"/>
        <end position="169"/>
    </location>
</feature>